<reference evidence="1" key="1">
    <citation type="submission" date="2021-01" db="EMBL/GenBank/DDBJ databases">
        <authorList>
            <person name="Corre E."/>
            <person name="Pelletier E."/>
            <person name="Niang G."/>
            <person name="Scheremetjew M."/>
            <person name="Finn R."/>
            <person name="Kale V."/>
            <person name="Holt S."/>
            <person name="Cochrane G."/>
            <person name="Meng A."/>
            <person name="Brown T."/>
            <person name="Cohen L."/>
        </authorList>
    </citation>
    <scope>NUCLEOTIDE SEQUENCE</scope>
    <source>
        <strain evidence="1">NY070348D</strain>
    </source>
</reference>
<sequence length="114" mass="12655">MKLCKTMSKVSVLAQNKVTGANCLLTCLSEQLVPIEILRRGFETGQTVTQVVSGFLNCPESSTNRTLFELCTESCKCLPGLTCSTQREQLTETFKAQLVTQPKFEQFRVGKCLI</sequence>
<evidence type="ECO:0000313" key="1">
    <source>
        <dbReference type="EMBL" id="CAD9706342.1"/>
    </source>
</evidence>
<protein>
    <submittedName>
        <fullName evidence="1">Uncharacterized protein</fullName>
    </submittedName>
</protein>
<organism evidence="1">
    <name type="scientific">Mucochytrium quahogii</name>
    <dbReference type="NCBI Taxonomy" id="96639"/>
    <lineage>
        <taxon>Eukaryota</taxon>
        <taxon>Sar</taxon>
        <taxon>Stramenopiles</taxon>
        <taxon>Bigyra</taxon>
        <taxon>Labyrinthulomycetes</taxon>
        <taxon>Thraustochytrida</taxon>
        <taxon>Thraustochytriidae</taxon>
        <taxon>Mucochytrium</taxon>
    </lineage>
</organism>
<accession>A0A7S2WT12</accession>
<dbReference type="EMBL" id="HBHK01026561">
    <property type="protein sequence ID" value="CAD9706342.1"/>
    <property type="molecule type" value="Transcribed_RNA"/>
</dbReference>
<name>A0A7S2WT12_9STRA</name>
<proteinExistence type="predicted"/>
<gene>
    <name evidence="1" type="ORF">QSP1433_LOCUS16706</name>
</gene>
<dbReference type="AlphaFoldDB" id="A0A7S2WT12"/>